<name>A0ACB8T428_9AGAM</name>
<reference evidence="1" key="2">
    <citation type="journal article" date="2022" name="New Phytol.">
        <title>Evolutionary transition to the ectomycorrhizal habit in the genomes of a hyperdiverse lineage of mushroom-forming fungi.</title>
        <authorList>
            <person name="Looney B."/>
            <person name="Miyauchi S."/>
            <person name="Morin E."/>
            <person name="Drula E."/>
            <person name="Courty P.E."/>
            <person name="Kohler A."/>
            <person name="Kuo A."/>
            <person name="LaButti K."/>
            <person name="Pangilinan J."/>
            <person name="Lipzen A."/>
            <person name="Riley R."/>
            <person name="Andreopoulos W."/>
            <person name="He G."/>
            <person name="Johnson J."/>
            <person name="Nolan M."/>
            <person name="Tritt A."/>
            <person name="Barry K.W."/>
            <person name="Grigoriev I.V."/>
            <person name="Nagy L.G."/>
            <person name="Hibbett D."/>
            <person name="Henrissat B."/>
            <person name="Matheny P.B."/>
            <person name="Labbe J."/>
            <person name="Martin F.M."/>
        </authorList>
    </citation>
    <scope>NUCLEOTIDE SEQUENCE</scope>
    <source>
        <strain evidence="1">HHB10654</strain>
    </source>
</reference>
<organism evidence="1 2">
    <name type="scientific">Artomyces pyxidatus</name>
    <dbReference type="NCBI Taxonomy" id="48021"/>
    <lineage>
        <taxon>Eukaryota</taxon>
        <taxon>Fungi</taxon>
        <taxon>Dikarya</taxon>
        <taxon>Basidiomycota</taxon>
        <taxon>Agaricomycotina</taxon>
        <taxon>Agaricomycetes</taxon>
        <taxon>Russulales</taxon>
        <taxon>Auriscalpiaceae</taxon>
        <taxon>Artomyces</taxon>
    </lineage>
</organism>
<reference evidence="1" key="1">
    <citation type="submission" date="2021-03" db="EMBL/GenBank/DDBJ databases">
        <authorList>
            <consortium name="DOE Joint Genome Institute"/>
            <person name="Ahrendt S."/>
            <person name="Looney B.P."/>
            <person name="Miyauchi S."/>
            <person name="Morin E."/>
            <person name="Drula E."/>
            <person name="Courty P.E."/>
            <person name="Chicoki N."/>
            <person name="Fauchery L."/>
            <person name="Kohler A."/>
            <person name="Kuo A."/>
            <person name="Labutti K."/>
            <person name="Pangilinan J."/>
            <person name="Lipzen A."/>
            <person name="Riley R."/>
            <person name="Andreopoulos W."/>
            <person name="He G."/>
            <person name="Johnson J."/>
            <person name="Barry K.W."/>
            <person name="Grigoriev I.V."/>
            <person name="Nagy L."/>
            <person name="Hibbett D."/>
            <person name="Henrissat B."/>
            <person name="Matheny P.B."/>
            <person name="Labbe J."/>
            <person name="Martin F."/>
        </authorList>
    </citation>
    <scope>NUCLEOTIDE SEQUENCE</scope>
    <source>
        <strain evidence="1">HHB10654</strain>
    </source>
</reference>
<accession>A0ACB8T428</accession>
<comment type="caution">
    <text evidence="1">The sequence shown here is derived from an EMBL/GenBank/DDBJ whole genome shotgun (WGS) entry which is preliminary data.</text>
</comment>
<evidence type="ECO:0000313" key="1">
    <source>
        <dbReference type="EMBL" id="KAI0063508.1"/>
    </source>
</evidence>
<gene>
    <name evidence="1" type="ORF">BV25DRAFT_1824044</name>
</gene>
<dbReference type="EMBL" id="MU277202">
    <property type="protein sequence ID" value="KAI0063508.1"/>
    <property type="molecule type" value="Genomic_DNA"/>
</dbReference>
<evidence type="ECO:0000313" key="2">
    <source>
        <dbReference type="Proteomes" id="UP000814140"/>
    </source>
</evidence>
<protein>
    <submittedName>
        <fullName evidence="1">Uncharacterized protein</fullName>
    </submittedName>
</protein>
<dbReference type="Proteomes" id="UP000814140">
    <property type="component" value="Unassembled WGS sequence"/>
</dbReference>
<keyword evidence="2" id="KW-1185">Reference proteome</keyword>
<sequence length="65" mass="7612">MNLPWFSSKKANKEGKDRHQVMRDYYQGALEEKERQDILAESTLKDALDEAEEWADLYSDSSTSR</sequence>
<proteinExistence type="predicted"/>